<accession>A0A6P2QN59</accession>
<dbReference type="EMBL" id="CABVPN010000041">
    <property type="protein sequence ID" value="VWC23765.1"/>
    <property type="molecule type" value="Genomic_DNA"/>
</dbReference>
<gene>
    <name evidence="1" type="ORF">BDI24065_06003</name>
</gene>
<dbReference type="AlphaFoldDB" id="A0A6P2QN59"/>
<keyword evidence="2" id="KW-1185">Reference proteome</keyword>
<evidence type="ECO:0000313" key="1">
    <source>
        <dbReference type="EMBL" id="VWC23765.1"/>
    </source>
</evidence>
<proteinExistence type="predicted"/>
<sequence length="114" mass="12464">MAFAISLGSANLKTVTPGRGSLADLVKLTQKNAYYTKKPETEAESDRLLNFIHYSQVGGKIVDDDSIVVGTLDRATTDVAKAGNPTHLKMQAILPYPGESYECFAKIEKISRSW</sequence>
<dbReference type="Proteomes" id="UP000494125">
    <property type="component" value="Unassembled WGS sequence"/>
</dbReference>
<evidence type="ECO:0000313" key="2">
    <source>
        <dbReference type="Proteomes" id="UP000494125"/>
    </source>
</evidence>
<organism evidence="1 2">
    <name type="scientific">Burkholderia diffusa</name>
    <dbReference type="NCBI Taxonomy" id="488732"/>
    <lineage>
        <taxon>Bacteria</taxon>
        <taxon>Pseudomonadati</taxon>
        <taxon>Pseudomonadota</taxon>
        <taxon>Betaproteobacteria</taxon>
        <taxon>Burkholderiales</taxon>
        <taxon>Burkholderiaceae</taxon>
        <taxon>Burkholderia</taxon>
        <taxon>Burkholderia cepacia complex</taxon>
    </lineage>
</organism>
<name>A0A6P2QN59_9BURK</name>
<protein>
    <submittedName>
        <fullName evidence="1">Uncharacterized protein</fullName>
    </submittedName>
</protein>
<reference evidence="1 2" key="1">
    <citation type="submission" date="2019-09" db="EMBL/GenBank/DDBJ databases">
        <authorList>
            <person name="Depoorter E."/>
        </authorList>
    </citation>
    <scope>NUCLEOTIDE SEQUENCE [LARGE SCALE GENOMIC DNA]</scope>
    <source>
        <strain evidence="1">LMG 24065</strain>
    </source>
</reference>